<dbReference type="AlphaFoldDB" id="A0AA39WKR1"/>
<keyword evidence="1" id="KW-0812">Transmembrane</keyword>
<accession>A0AA39WKR1</accession>
<keyword evidence="3" id="KW-1185">Reference proteome</keyword>
<evidence type="ECO:0000313" key="3">
    <source>
        <dbReference type="Proteomes" id="UP001175000"/>
    </source>
</evidence>
<proteinExistence type="predicted"/>
<feature type="transmembrane region" description="Helical" evidence="1">
    <location>
        <begin position="121"/>
        <end position="144"/>
    </location>
</feature>
<protein>
    <submittedName>
        <fullName evidence="2">Uncharacterized protein</fullName>
    </submittedName>
</protein>
<evidence type="ECO:0000313" key="2">
    <source>
        <dbReference type="EMBL" id="KAK0617189.1"/>
    </source>
</evidence>
<dbReference type="Proteomes" id="UP001175000">
    <property type="component" value="Unassembled WGS sequence"/>
</dbReference>
<gene>
    <name evidence="2" type="ORF">B0T14DRAFT_260285</name>
</gene>
<sequence length="153" mass="17701">MFVDGSWYCHSGFGFAVEVLTDLLVWMLAWWFSWLWSLEAMVKANVCHYGYQRSVQLKSELYHGFLLLLFPRLKVELCSAQFGVHLILMEIDVSAHRDLDSMHRKYSTTRKKGRKILNSKLGAEIATTILLSPINDIILLPVILKLPKSTHRH</sequence>
<keyword evidence="1" id="KW-1133">Transmembrane helix</keyword>
<evidence type="ECO:0000256" key="1">
    <source>
        <dbReference type="SAM" id="Phobius"/>
    </source>
</evidence>
<comment type="caution">
    <text evidence="2">The sequence shown here is derived from an EMBL/GenBank/DDBJ whole genome shotgun (WGS) entry which is preliminary data.</text>
</comment>
<feature type="transmembrane region" description="Helical" evidence="1">
    <location>
        <begin position="12"/>
        <end position="33"/>
    </location>
</feature>
<keyword evidence="1" id="KW-0472">Membrane</keyword>
<reference evidence="2" key="1">
    <citation type="submission" date="2023-06" db="EMBL/GenBank/DDBJ databases">
        <title>Genome-scale phylogeny and comparative genomics of the fungal order Sordariales.</title>
        <authorList>
            <consortium name="Lawrence Berkeley National Laboratory"/>
            <person name="Hensen N."/>
            <person name="Bonometti L."/>
            <person name="Westerberg I."/>
            <person name="Brannstrom I.O."/>
            <person name="Guillou S."/>
            <person name="Cros-Aarteil S."/>
            <person name="Calhoun S."/>
            <person name="Haridas S."/>
            <person name="Kuo A."/>
            <person name="Mondo S."/>
            <person name="Pangilinan J."/>
            <person name="Riley R."/>
            <person name="Labutti K."/>
            <person name="Andreopoulos B."/>
            <person name="Lipzen A."/>
            <person name="Chen C."/>
            <person name="Yanf M."/>
            <person name="Daum C."/>
            <person name="Ng V."/>
            <person name="Clum A."/>
            <person name="Steindorff A."/>
            <person name="Ohm R."/>
            <person name="Martin F."/>
            <person name="Silar P."/>
            <person name="Natvig D."/>
            <person name="Lalanne C."/>
            <person name="Gautier V."/>
            <person name="Ament-Velasquez S.L."/>
            <person name="Kruys A."/>
            <person name="Hutchinson M.I."/>
            <person name="Powell A.J."/>
            <person name="Barry K."/>
            <person name="Miller A.N."/>
            <person name="Grigoriev I.V."/>
            <person name="Debuchy R."/>
            <person name="Gladieux P."/>
            <person name="Thoren M.H."/>
            <person name="Johannesson H."/>
        </authorList>
    </citation>
    <scope>NUCLEOTIDE SEQUENCE</scope>
    <source>
        <strain evidence="2">CBS 606.72</strain>
    </source>
</reference>
<name>A0AA39WKR1_9PEZI</name>
<dbReference type="EMBL" id="JAULSU010000005">
    <property type="protein sequence ID" value="KAK0617189.1"/>
    <property type="molecule type" value="Genomic_DNA"/>
</dbReference>
<organism evidence="2 3">
    <name type="scientific">Immersiella caudata</name>
    <dbReference type="NCBI Taxonomy" id="314043"/>
    <lineage>
        <taxon>Eukaryota</taxon>
        <taxon>Fungi</taxon>
        <taxon>Dikarya</taxon>
        <taxon>Ascomycota</taxon>
        <taxon>Pezizomycotina</taxon>
        <taxon>Sordariomycetes</taxon>
        <taxon>Sordariomycetidae</taxon>
        <taxon>Sordariales</taxon>
        <taxon>Lasiosphaeriaceae</taxon>
        <taxon>Immersiella</taxon>
    </lineage>
</organism>